<evidence type="ECO:0000256" key="19">
    <source>
        <dbReference type="ARBA" id="ARBA00023034"/>
    </source>
</evidence>
<evidence type="ECO:0000256" key="15">
    <source>
        <dbReference type="ARBA" id="ARBA00022692"/>
    </source>
</evidence>
<comment type="catalytic activity">
    <reaction evidence="5">
        <text>butanoate(out) = butanoate(in)</text>
        <dbReference type="Rhea" id="RHEA:45248"/>
        <dbReference type="ChEBI" id="CHEBI:17968"/>
    </reaction>
    <physiologicalReaction direction="left-to-right" evidence="5">
        <dbReference type="Rhea" id="RHEA:45249"/>
    </physiologicalReaction>
</comment>
<dbReference type="PANTHER" id="PTHR11923">
    <property type="entry name" value="SCAVENGER RECEPTOR CLASS B TYPE-1 SR-B1"/>
    <property type="match status" value="1"/>
</dbReference>
<evidence type="ECO:0000256" key="2">
    <source>
        <dbReference type="ARBA" id="ARBA00000626"/>
    </source>
</evidence>
<keyword evidence="18 33" id="KW-1133">Transmembrane helix</keyword>
<dbReference type="InterPro" id="IPR005428">
    <property type="entry name" value="CD36/SCARB1/SNMP1"/>
</dbReference>
<evidence type="ECO:0000256" key="22">
    <source>
        <dbReference type="ARBA" id="ARBA00023139"/>
    </source>
</evidence>
<evidence type="ECO:0000256" key="13">
    <source>
        <dbReference type="ARBA" id="ARBA00022475"/>
    </source>
</evidence>
<keyword evidence="25" id="KW-0325">Glycoprotein</keyword>
<keyword evidence="19" id="KW-0333">Golgi apparatus</keyword>
<dbReference type="GeneID" id="100369066"/>
<evidence type="ECO:0000256" key="12">
    <source>
        <dbReference type="ARBA" id="ARBA00022448"/>
    </source>
</evidence>
<dbReference type="Pfam" id="PF01130">
    <property type="entry name" value="CD36"/>
    <property type="match status" value="1"/>
</dbReference>
<keyword evidence="17" id="KW-0130">Cell adhesion</keyword>
<keyword evidence="23" id="KW-1015">Disulfide bond</keyword>
<evidence type="ECO:0000256" key="23">
    <source>
        <dbReference type="ARBA" id="ARBA00023157"/>
    </source>
</evidence>
<keyword evidence="13" id="KW-1003">Cell membrane</keyword>
<dbReference type="PANTHER" id="PTHR11923:SF12">
    <property type="entry name" value="PLATELET GLYCOPROTEIN 4"/>
    <property type="match status" value="1"/>
</dbReference>
<evidence type="ECO:0000256" key="27">
    <source>
        <dbReference type="ARBA" id="ARBA00023949"/>
    </source>
</evidence>
<evidence type="ECO:0000256" key="11">
    <source>
        <dbReference type="ARBA" id="ARBA00020772"/>
    </source>
</evidence>
<comment type="catalytic activity">
    <reaction evidence="2">
        <text>(9Z)-octadecenoate(out) = (9Z)-octadecenoate(in)</text>
        <dbReference type="Rhea" id="RHEA:33655"/>
        <dbReference type="ChEBI" id="CHEBI:30823"/>
    </reaction>
    <physiologicalReaction direction="left-to-right" evidence="2">
        <dbReference type="Rhea" id="RHEA:33656"/>
    </physiologicalReaction>
</comment>
<evidence type="ECO:0000256" key="6">
    <source>
        <dbReference type="ARBA" id="ARBA00004221"/>
    </source>
</evidence>
<evidence type="ECO:0000256" key="26">
    <source>
        <dbReference type="ARBA" id="ARBA00023288"/>
    </source>
</evidence>
<evidence type="ECO:0000256" key="24">
    <source>
        <dbReference type="ARBA" id="ARBA00023170"/>
    </source>
</evidence>
<comment type="catalytic activity">
    <reaction evidence="1">
        <text>(9Z,12Z)-octadecadienoate(out) = (9Z,12Z)-octadecadienoate(in)</text>
        <dbReference type="Rhea" id="RHEA:45264"/>
        <dbReference type="ChEBI" id="CHEBI:30245"/>
    </reaction>
    <physiologicalReaction direction="left-to-right" evidence="1">
        <dbReference type="Rhea" id="RHEA:45265"/>
    </physiologicalReaction>
</comment>
<evidence type="ECO:0000256" key="7">
    <source>
        <dbReference type="ARBA" id="ARBA00004285"/>
    </source>
</evidence>
<evidence type="ECO:0000256" key="10">
    <source>
        <dbReference type="ARBA" id="ARBA00010532"/>
    </source>
</evidence>
<evidence type="ECO:0000256" key="14">
    <source>
        <dbReference type="ARBA" id="ARBA00022499"/>
    </source>
</evidence>
<evidence type="ECO:0000256" key="33">
    <source>
        <dbReference type="SAM" id="Phobius"/>
    </source>
</evidence>
<evidence type="ECO:0000256" key="20">
    <source>
        <dbReference type="ARBA" id="ARBA00023055"/>
    </source>
</evidence>
<evidence type="ECO:0000256" key="21">
    <source>
        <dbReference type="ARBA" id="ARBA00023136"/>
    </source>
</evidence>
<name>A0ABM0LXG4_SACKO</name>
<accession>A0ABM0LXG4</accession>
<comment type="subcellular location">
    <subcellularLocation>
        <location evidence="6">Apical cell membrane</location>
    </subcellularLocation>
    <subcellularLocation>
        <location evidence="9">Cell membrane</location>
        <topology evidence="9">Multi-pass membrane protein</topology>
    </subcellularLocation>
    <subcellularLocation>
        <location evidence="8">Golgi apparatus</location>
    </subcellularLocation>
    <subcellularLocation>
        <location evidence="7">Membrane raft</location>
    </subcellularLocation>
</comment>
<keyword evidence="24" id="KW-0675">Receptor</keyword>
<evidence type="ECO:0000256" key="8">
    <source>
        <dbReference type="ARBA" id="ARBA00004555"/>
    </source>
</evidence>
<evidence type="ECO:0000256" key="3">
    <source>
        <dbReference type="ARBA" id="ARBA00000934"/>
    </source>
</evidence>
<feature type="compositionally biased region" description="Basic and acidic residues" evidence="32">
    <location>
        <begin position="505"/>
        <end position="514"/>
    </location>
</feature>
<evidence type="ECO:0000256" key="18">
    <source>
        <dbReference type="ARBA" id="ARBA00022989"/>
    </source>
</evidence>
<keyword evidence="12" id="KW-0813">Transport</keyword>
<evidence type="ECO:0000256" key="16">
    <source>
        <dbReference type="ARBA" id="ARBA00022843"/>
    </source>
</evidence>
<keyword evidence="34" id="KW-1185">Reference proteome</keyword>
<comment type="catalytic activity">
    <reaction evidence="4">
        <text>tetradecanoate(out) = tetradecanoate(in)</text>
        <dbReference type="Rhea" id="RHEA:45252"/>
        <dbReference type="ChEBI" id="CHEBI:30807"/>
    </reaction>
    <physiologicalReaction direction="left-to-right" evidence="4">
        <dbReference type="Rhea" id="RHEA:45253"/>
    </physiologicalReaction>
</comment>
<dbReference type="PRINTS" id="PR01609">
    <property type="entry name" value="CD36FAMILY"/>
</dbReference>
<keyword evidence="26" id="KW-0449">Lipoprotein</keyword>
<comment type="catalytic activity">
    <reaction evidence="3">
        <text>hexadecanoate(out) = hexadecanoate(in)</text>
        <dbReference type="Rhea" id="RHEA:45256"/>
        <dbReference type="ChEBI" id="CHEBI:7896"/>
    </reaction>
    <physiologicalReaction direction="left-to-right" evidence="3">
        <dbReference type="Rhea" id="RHEA:45257"/>
    </physiologicalReaction>
</comment>
<feature type="region of interest" description="Disordered" evidence="32">
    <location>
        <begin position="478"/>
        <end position="514"/>
    </location>
</feature>
<dbReference type="RefSeq" id="XP_006812455.1">
    <property type="nucleotide sequence ID" value="XM_006812392.1"/>
</dbReference>
<evidence type="ECO:0000256" key="30">
    <source>
        <dbReference type="ARBA" id="ARBA00032188"/>
    </source>
</evidence>
<evidence type="ECO:0000256" key="1">
    <source>
        <dbReference type="ARBA" id="ARBA00000542"/>
    </source>
</evidence>
<proteinExistence type="inferred from homology"/>
<comment type="similarity">
    <text evidence="10">Belongs to the CD36 family.</text>
</comment>
<evidence type="ECO:0000313" key="34">
    <source>
        <dbReference type="Proteomes" id="UP000694865"/>
    </source>
</evidence>
<dbReference type="PRINTS" id="PR01610">
    <property type="entry name" value="CD36ANTIGEN"/>
</dbReference>
<evidence type="ECO:0000256" key="32">
    <source>
        <dbReference type="SAM" id="MobiDB-lite"/>
    </source>
</evidence>
<feature type="transmembrane region" description="Helical" evidence="33">
    <location>
        <begin position="449"/>
        <end position="470"/>
    </location>
</feature>
<organism evidence="34 35">
    <name type="scientific">Saccoglossus kowalevskii</name>
    <name type="common">Acorn worm</name>
    <dbReference type="NCBI Taxonomy" id="10224"/>
    <lineage>
        <taxon>Eukaryota</taxon>
        <taxon>Metazoa</taxon>
        <taxon>Hemichordata</taxon>
        <taxon>Enteropneusta</taxon>
        <taxon>Harrimaniidae</taxon>
        <taxon>Saccoglossus</taxon>
    </lineage>
</organism>
<evidence type="ECO:0000313" key="35">
    <source>
        <dbReference type="RefSeq" id="XP_006812455.1"/>
    </source>
</evidence>
<evidence type="ECO:0000256" key="29">
    <source>
        <dbReference type="ARBA" id="ARBA00031821"/>
    </source>
</evidence>
<evidence type="ECO:0000256" key="17">
    <source>
        <dbReference type="ARBA" id="ARBA00022889"/>
    </source>
</evidence>
<sequence length="514" mass="58171">MVATKVKLGVSAGVGLLLCAIGLALIPAFNVLIHRTVEKQLILEPSSYIYENWKKPSDPIYMQYWLWDLQNEYEFRNGDQPAVLERGPYTYREYQTKHNITWNANGTVSYRNVRQYVFIPEMSVGLENDTVKTINIPLVTIASMLKNMPSLIETLGEYIVDVLALADKETLIKTLSVKDILWGYTDPIFKLIYEVTGTSFVPSPDFGLFLGQNDTDDGEFTVYTGKLDINMLNIIDRWKGEDHLSWWSDMYANMINGTDATLNPPFSNPSVMHYVFQSLVCRSLHGAFIGQKTVQNIAVDRFVSPAYEFANPVDHPDNAGFCTPDVKHCLPSGFLNVSNCQQGAPIALSLPHYLYADPKYIPPNMNPNIEEHQTYLDAHRLTGITMRATKRMQVNVHVTADPDTKITELSKVTEVFYPVLWLNESYVIGTKNANEFKDKVERPIRITTIVQWTVFALGAFILLVVCILAIRHCSEEKQTRDTQEEDNVVTRKKQPPTASSSDSARLLRDGPKVN</sequence>
<evidence type="ECO:0000256" key="25">
    <source>
        <dbReference type="ARBA" id="ARBA00023180"/>
    </source>
</evidence>
<comment type="catalytic activity">
    <reaction evidence="27">
        <text>tetracosanoate(out) = tetracosanoate(in)</text>
        <dbReference type="Rhea" id="RHEA:45260"/>
        <dbReference type="ChEBI" id="CHEBI:31014"/>
    </reaction>
    <physiologicalReaction direction="left-to-right" evidence="27">
        <dbReference type="Rhea" id="RHEA:45261"/>
    </physiologicalReaction>
</comment>
<evidence type="ECO:0000256" key="31">
    <source>
        <dbReference type="ARBA" id="ARBA00032780"/>
    </source>
</evidence>
<gene>
    <name evidence="35" type="primary">LOC100369066</name>
</gene>
<keyword evidence="21 33" id="KW-0472">Membrane</keyword>
<evidence type="ECO:0000256" key="5">
    <source>
        <dbReference type="ARBA" id="ARBA00001892"/>
    </source>
</evidence>
<dbReference type="Proteomes" id="UP000694865">
    <property type="component" value="Unplaced"/>
</dbReference>
<keyword evidence="20" id="KW-0445">Lipid transport</keyword>
<evidence type="ECO:0000256" key="9">
    <source>
        <dbReference type="ARBA" id="ARBA00004651"/>
    </source>
</evidence>
<reference evidence="35" key="1">
    <citation type="submission" date="2025-08" db="UniProtKB">
        <authorList>
            <consortium name="RefSeq"/>
        </authorList>
    </citation>
    <scope>IDENTIFICATION</scope>
    <source>
        <tissue evidence="35">Testes</tissue>
    </source>
</reference>
<keyword evidence="14" id="KW-1017">Isopeptide bond</keyword>
<keyword evidence="22" id="KW-0564">Palmitate</keyword>
<evidence type="ECO:0000256" key="4">
    <source>
        <dbReference type="ARBA" id="ARBA00000996"/>
    </source>
</evidence>
<keyword evidence="16" id="KW-0832">Ubl conjugation</keyword>
<protein>
    <recommendedName>
        <fullName evidence="11">Platelet glycoprotein 4</fullName>
    </recommendedName>
    <alternativeName>
        <fullName evidence="31">Glycoprotein IIIb</fullName>
    </alternativeName>
    <alternativeName>
        <fullName evidence="29">PAS IV</fullName>
    </alternativeName>
    <alternativeName>
        <fullName evidence="30">PAS-4</fullName>
    </alternativeName>
    <alternativeName>
        <fullName evidence="28">Platelet glycoprotein IV</fullName>
    </alternativeName>
</protein>
<dbReference type="InterPro" id="IPR002159">
    <property type="entry name" value="CD36_fam"/>
</dbReference>
<keyword evidence="15 33" id="KW-0812">Transmembrane</keyword>
<evidence type="ECO:0000256" key="28">
    <source>
        <dbReference type="ARBA" id="ARBA00029966"/>
    </source>
</evidence>